<evidence type="ECO:0000313" key="2">
    <source>
        <dbReference type="Proteomes" id="UP000000269"/>
    </source>
</evidence>
<protein>
    <submittedName>
        <fullName evidence="1">Uncharacterized protein</fullName>
    </submittedName>
</protein>
<proteinExistence type="predicted"/>
<evidence type="ECO:0000313" key="1">
    <source>
        <dbReference type="EMBL" id="ABW19405.1"/>
    </source>
</evidence>
<dbReference type="STRING" id="350688.Clos_1865"/>
<gene>
    <name evidence="1" type="ordered locus">Clos_1865</name>
</gene>
<keyword evidence="2" id="KW-1185">Reference proteome</keyword>
<sequence>MTEGDMDYKFDYYEWTEKVECCCCGFGVNQRLGNAGELGLEIDDYFNE</sequence>
<dbReference type="KEGG" id="aoe:Clos_1865"/>
<dbReference type="RefSeq" id="WP_012159717.1">
    <property type="nucleotide sequence ID" value="NC_009922.1"/>
</dbReference>
<name>A8MHX3_ALKOO</name>
<reference evidence="2" key="1">
    <citation type="submission" date="2007-10" db="EMBL/GenBank/DDBJ databases">
        <title>Complete genome of Alkaliphilus oremlandii OhILAs.</title>
        <authorList>
            <person name="Copeland A."/>
            <person name="Lucas S."/>
            <person name="Lapidus A."/>
            <person name="Barry K."/>
            <person name="Detter J.C."/>
            <person name="Glavina del Rio T."/>
            <person name="Hammon N."/>
            <person name="Israni S."/>
            <person name="Dalin E."/>
            <person name="Tice H."/>
            <person name="Pitluck S."/>
            <person name="Chain P."/>
            <person name="Malfatti S."/>
            <person name="Shin M."/>
            <person name="Vergez L."/>
            <person name="Schmutz J."/>
            <person name="Larimer F."/>
            <person name="Land M."/>
            <person name="Hauser L."/>
            <person name="Kyrpides N."/>
            <person name="Mikhailova N."/>
            <person name="Stolz J.F."/>
            <person name="Dawson A."/>
            <person name="Fisher E."/>
            <person name="Crable B."/>
            <person name="Perera E."/>
            <person name="Lisak J."/>
            <person name="Ranganathan M."/>
            <person name="Basu P."/>
            <person name="Richardson P."/>
        </authorList>
    </citation>
    <scope>NUCLEOTIDE SEQUENCE [LARGE SCALE GENOMIC DNA]</scope>
    <source>
        <strain evidence="2">OhILAs</strain>
    </source>
</reference>
<dbReference type="HOGENOM" id="CLU_3148708_0_0_9"/>
<dbReference type="EMBL" id="CP000853">
    <property type="protein sequence ID" value="ABW19405.1"/>
    <property type="molecule type" value="Genomic_DNA"/>
</dbReference>
<dbReference type="AlphaFoldDB" id="A8MHX3"/>
<dbReference type="Proteomes" id="UP000000269">
    <property type="component" value="Chromosome"/>
</dbReference>
<accession>A8MHX3</accession>
<organism evidence="1 2">
    <name type="scientific">Alkaliphilus oremlandii (strain OhILAs)</name>
    <name type="common">Clostridium oremlandii (strain OhILAs)</name>
    <dbReference type="NCBI Taxonomy" id="350688"/>
    <lineage>
        <taxon>Bacteria</taxon>
        <taxon>Bacillati</taxon>
        <taxon>Bacillota</taxon>
        <taxon>Clostridia</taxon>
        <taxon>Peptostreptococcales</taxon>
        <taxon>Natronincolaceae</taxon>
        <taxon>Alkaliphilus</taxon>
    </lineage>
</organism>